<feature type="signal peptide" evidence="2">
    <location>
        <begin position="1"/>
        <end position="17"/>
    </location>
</feature>
<evidence type="ECO:0000256" key="1">
    <source>
        <dbReference type="SAM" id="MobiDB-lite"/>
    </source>
</evidence>
<feature type="compositionally biased region" description="Basic and acidic residues" evidence="1">
    <location>
        <begin position="376"/>
        <end position="389"/>
    </location>
</feature>
<dbReference type="VEuPathDB" id="VectorBase:AAEL000311"/>
<evidence type="ECO:0000256" key="2">
    <source>
        <dbReference type="SAM" id="SignalP"/>
    </source>
</evidence>
<proteinExistence type="evidence at transcript level"/>
<dbReference type="EMBL" id="GDUN01000144">
    <property type="protein sequence ID" value="JAN95775.1"/>
    <property type="molecule type" value="mRNA"/>
</dbReference>
<feature type="chain" id="PRO_5006128480" evidence="2">
    <location>
        <begin position="18"/>
        <end position="643"/>
    </location>
</feature>
<sequence length="643" mass="67687">MIRLGVVVLLVVGTCVADLAWDDTTGLHVNRNLDSIKGTHFSTHEASVMAARKGAAERLTRLGSGVGTNPCSTAICYSNSGFSDNSDAETLGHGIVGFTNAGSAGSSSSSSKYQASSHQQSVAGVVPVYPVHSSSKSSYSSESQRRSLSSVNAAQAGNYIGAEEGIKTRSNFGASNGAAVVQPIAASAYPIGQEASQSSFVSGSRSSNQGVYTVPVYGSSTDQASKYVAASASRQENQQRYTPSNTYVVYRQPVPVYGPFSTGGLDTSARFSNNQGSVYQAPVVYPARTSSNQYSAAKDQQTYVIHGVQPVYGVSSDLSAHSNQHSQAQFVRPTYQPIYNNHLASSQQSQEAHSQASETGTNLRFSTVPLVTSSSNHEEAEEHNEEYSRKGSSSYLPVALNTASTASKYTSQEQQRAQSGASYVPIPVAATSESQRQRESSASSSQYSASQQHRSNAGGWYYPAAGSIAATANQGSRYSAYDSQSALNQQRVGGYVPITNDALGQRFGAVGMEFGGSGTELSSIMSESERLARLQAKNAYNGAVSGSSAIDLENRFAANNDDASSDIGGGLGGGFKRTKSWSSSSKWASGQKYGDDGKVKTYSSLSTAESEQHNINGQKTGYKAATTTLEDDGKVSTYSLHTP</sequence>
<evidence type="ECO:0000313" key="3">
    <source>
        <dbReference type="EMBL" id="JAN95775.1"/>
    </source>
</evidence>
<feature type="region of interest" description="Disordered" evidence="1">
    <location>
        <begin position="344"/>
        <end position="363"/>
    </location>
</feature>
<reference evidence="3" key="1">
    <citation type="journal article" date="2016" name="PLoS ONE">
        <title>A Deep Insight into the Sialome of Male and Female Aedes aegypti Mosquitoes.</title>
        <authorList>
            <person name="Ribeiro J.M."/>
            <person name="Martin-Martin I."/>
            <person name="Arca B."/>
            <person name="Calvo E."/>
        </authorList>
    </citation>
    <scope>NUCLEOTIDE SEQUENCE</scope>
    <source>
        <strain evidence="3">Liverpool</strain>
        <tissue evidence="3">Salivary glands</tissue>
    </source>
</reference>
<name>A0A0P6J181_AEDAE</name>
<feature type="compositionally biased region" description="Low complexity" evidence="1">
    <location>
        <begin position="344"/>
        <end position="358"/>
    </location>
</feature>
<feature type="compositionally biased region" description="Low complexity" evidence="1">
    <location>
        <begin position="440"/>
        <end position="450"/>
    </location>
</feature>
<accession>A0A0P6J181</accession>
<dbReference type="AlphaFoldDB" id="A0A0P6J181"/>
<protein>
    <submittedName>
        <fullName evidence="3">Putative cell wall protein awa1</fullName>
    </submittedName>
</protein>
<feature type="region of interest" description="Disordered" evidence="1">
    <location>
        <begin position="430"/>
        <end position="450"/>
    </location>
</feature>
<keyword evidence="2" id="KW-0732">Signal</keyword>
<feature type="region of interest" description="Disordered" evidence="1">
    <location>
        <begin position="371"/>
        <end position="394"/>
    </location>
</feature>
<organism evidence="3">
    <name type="scientific">Aedes aegypti</name>
    <name type="common">Yellowfever mosquito</name>
    <name type="synonym">Culex aegypti</name>
    <dbReference type="NCBI Taxonomy" id="7159"/>
    <lineage>
        <taxon>Eukaryota</taxon>
        <taxon>Metazoa</taxon>
        <taxon>Ecdysozoa</taxon>
        <taxon>Arthropoda</taxon>
        <taxon>Hexapoda</taxon>
        <taxon>Insecta</taxon>
        <taxon>Pterygota</taxon>
        <taxon>Neoptera</taxon>
        <taxon>Endopterygota</taxon>
        <taxon>Diptera</taxon>
        <taxon>Nematocera</taxon>
        <taxon>Culicoidea</taxon>
        <taxon>Culicidae</taxon>
        <taxon>Culicinae</taxon>
        <taxon>Aedini</taxon>
        <taxon>Aedes</taxon>
        <taxon>Stegomyia</taxon>
    </lineage>
</organism>